<dbReference type="WBParaSite" id="Csp11.Scaffold630.g21439.t2">
    <property type="protein sequence ID" value="Csp11.Scaffold630.g21439.t2"/>
    <property type="gene ID" value="Csp11.Scaffold630.g21439"/>
</dbReference>
<evidence type="ECO:0000313" key="3">
    <source>
        <dbReference type="WBParaSite" id="Csp11.Scaffold630.g21439.t2"/>
    </source>
</evidence>
<evidence type="ECO:0000259" key="1">
    <source>
        <dbReference type="Pfam" id="PF07735"/>
    </source>
</evidence>
<accession>A0A1I7V1F2</accession>
<dbReference type="InterPro" id="IPR012885">
    <property type="entry name" value="F-box_Sdz-33"/>
</dbReference>
<dbReference type="PANTHER" id="PTHR21503">
    <property type="entry name" value="F-BOX-CONTAINING HYPOTHETICAL PROTEIN C.ELEGANS"/>
    <property type="match status" value="1"/>
</dbReference>
<dbReference type="Pfam" id="PF07735">
    <property type="entry name" value="FBA_2"/>
    <property type="match status" value="1"/>
</dbReference>
<reference evidence="3" key="1">
    <citation type="submission" date="2016-11" db="UniProtKB">
        <authorList>
            <consortium name="WormBaseParasite"/>
        </authorList>
    </citation>
    <scope>IDENTIFICATION</scope>
</reference>
<dbReference type="eggNOG" id="ENOG502TH8X">
    <property type="taxonomic scope" value="Eukaryota"/>
</dbReference>
<organism evidence="2 3">
    <name type="scientific">Caenorhabditis tropicalis</name>
    <dbReference type="NCBI Taxonomy" id="1561998"/>
    <lineage>
        <taxon>Eukaryota</taxon>
        <taxon>Metazoa</taxon>
        <taxon>Ecdysozoa</taxon>
        <taxon>Nematoda</taxon>
        <taxon>Chromadorea</taxon>
        <taxon>Rhabditida</taxon>
        <taxon>Rhabditina</taxon>
        <taxon>Rhabditomorpha</taxon>
        <taxon>Rhabditoidea</taxon>
        <taxon>Rhabditidae</taxon>
        <taxon>Peloderinae</taxon>
        <taxon>Caenorhabditis</taxon>
    </lineage>
</organism>
<dbReference type="AlphaFoldDB" id="A0A1I7V1F2"/>
<keyword evidence="2" id="KW-1185">Reference proteome</keyword>
<dbReference type="Proteomes" id="UP000095282">
    <property type="component" value="Unplaced"/>
</dbReference>
<evidence type="ECO:0000313" key="2">
    <source>
        <dbReference type="Proteomes" id="UP000095282"/>
    </source>
</evidence>
<dbReference type="PANTHER" id="PTHR21503:SF8">
    <property type="entry name" value="F-BOX ASSOCIATED DOMAIN-CONTAINING PROTEIN-RELATED"/>
    <property type="match status" value="1"/>
</dbReference>
<protein>
    <submittedName>
        <fullName evidence="3">FBA_2 domain-containing protein</fullName>
    </submittedName>
</protein>
<name>A0A1I7V1F2_9PELO</name>
<sequence length="379" mass="44463">MMDVPELVRLSTTNIKVQGEAEIMKQIKSFFFLSFDQKKELNTADVFYLLQMHLYLDYPKFLRVNHFSFNLTVSNMLGIEVRLKEERILKWTILTEFIGDVEGYSGKIYFLRIDDQMIPGLLTDKNELVTFWNDRLEGLKTLVGWLMRKYQVRIEGFHVEKGDQMEFSKELISIVNFINYRQNSFSTVLIDEREELLDTDVINFLSKNVAAYSKYSHLGDRTKMRFPDAVNKSRSLLISHAHWFTAHHMFMTNCVFVTIVDSPMSNTDIRCMVRFWMHGRFPRLKHIKVKTVDVRVGQILDADAPTIGYIRDGVYRSENDELVDIGVGVVIRPKDVAATLIYPRTRTRRLITFQMVVWPDFEDFNYDRNVILPARNGVH</sequence>
<proteinExistence type="predicted"/>
<feature type="domain" description="Sdz-33 F-box" evidence="1">
    <location>
        <begin position="235"/>
        <end position="289"/>
    </location>
</feature>